<evidence type="ECO:0000256" key="3">
    <source>
        <dbReference type="ARBA" id="ARBA00022679"/>
    </source>
</evidence>
<keyword evidence="22" id="KW-1185">Reference proteome</keyword>
<dbReference type="STRING" id="4558.A0A1B6PF76"/>
<evidence type="ECO:0000256" key="16">
    <source>
        <dbReference type="SAM" id="MobiDB-lite"/>
    </source>
</evidence>
<evidence type="ECO:0000256" key="15">
    <source>
        <dbReference type="PROSITE-ProRule" id="PRU10141"/>
    </source>
</evidence>
<dbReference type="Gramene" id="KXG24351">
    <property type="protein sequence ID" value="KXG24351"/>
    <property type="gene ID" value="SORBI_3007G029000"/>
</dbReference>
<accession>A0A1B6PF76</accession>
<evidence type="ECO:0000256" key="7">
    <source>
        <dbReference type="ARBA" id="ARBA00022741"/>
    </source>
</evidence>
<dbReference type="FunFam" id="1.10.510.10:FF:000129">
    <property type="entry name" value="cysteine-rich receptor-like protein kinase 10"/>
    <property type="match status" value="1"/>
</dbReference>
<reference evidence="22" key="2">
    <citation type="journal article" date="2018" name="Plant J.">
        <title>The Sorghum bicolor reference genome: improved assembly, gene annotations, a transcriptome atlas, and signatures of genome organization.</title>
        <authorList>
            <person name="McCormick R.F."/>
            <person name="Truong S.K."/>
            <person name="Sreedasyam A."/>
            <person name="Jenkins J."/>
            <person name="Shu S."/>
            <person name="Sims D."/>
            <person name="Kennedy M."/>
            <person name="Amirebrahimi M."/>
            <person name="Weers B.D."/>
            <person name="McKinley B."/>
            <person name="Mattison A."/>
            <person name="Morishige D.T."/>
            <person name="Grimwood J."/>
            <person name="Schmutz J."/>
            <person name="Mullet J.E."/>
        </authorList>
    </citation>
    <scope>NUCLEOTIDE SEQUENCE [LARGE SCALE GENOMIC DNA]</scope>
    <source>
        <strain evidence="22">cv. BTx623</strain>
    </source>
</reference>
<dbReference type="PROSITE" id="PS00108">
    <property type="entry name" value="PROTEIN_KINASE_ST"/>
    <property type="match status" value="1"/>
</dbReference>
<dbReference type="InterPro" id="IPR038408">
    <property type="entry name" value="GNK2_sf"/>
</dbReference>
<feature type="binding site" evidence="15">
    <location>
        <position position="372"/>
    </location>
    <ligand>
        <name>ATP</name>
        <dbReference type="ChEBI" id="CHEBI:30616"/>
    </ligand>
</feature>
<dbReference type="InterPro" id="IPR011009">
    <property type="entry name" value="Kinase-like_dom_sf"/>
</dbReference>
<sequence length="668" mass="73911">MVVVATLVALTLLSTAALQAQPPWPICETSSGNYTKNSTYKANIEYLASFLPQYASSNPNYLFASGSSGISPDVIYAIALCRGDTNASSCATCVAAAIQAAGEVCPLVKTVTIYDDPCIVRFSEQGFPIRPPYDTGMTITWNYENLSAAVAPSFEAATARLVNATVEYAAADQTTRRFGTGEAPFDDEEFPKIYSLAQCTPDMTADQCRSCLWYIIGRFTKEFFAGKKGGRVLGVRCNYRFETYPFFYGRPLLQLQPPNGPSPAPASQATGEGITDNRSKVVAIAVPTIAAVLITFIACWYCLWRRRRLAAKALQLKSTTPDDIESIGSLLLDLSTLRVATGDFSEHKRLGEGGFGVVYKGDLPDGQEIAVKRLAQTSRQGIEELKTELLLVAKLNHNNLVRLIGVCLEENEKILAYEYMPNRSLDTILFDAEKAKELDWAQRFKIISGIARGLQYLHEDSQLKIVHRDLKASNVLLDSAYNPKISDFGLAKIFGRDQSHVVTNRIAGTYGYMSPEYAMRGQCSMKSDVFSFGVLVLEIVTGRRNYVSYNSEQDVDLINLIWEHWTRDKAINLIDASLNSNYPADIVLKCIHIGLLCVEQKPTDRSLMSAVNYMLNSNAAACLPPLSRPTIWFRETDDELNPKASISWGRTKTKSSRNEVSITEIESR</sequence>
<keyword evidence="5 18" id="KW-0732">Signal</keyword>
<dbReference type="EMBL" id="CM000766">
    <property type="protein sequence ID" value="KXG24351.1"/>
    <property type="molecule type" value="Genomic_DNA"/>
</dbReference>
<dbReference type="PANTHER" id="PTHR27002:SF423">
    <property type="entry name" value="CYSTEINE-RICH RECEPTOR-LIKE PROTEIN KINASE 10"/>
    <property type="match status" value="1"/>
</dbReference>
<dbReference type="FunFam" id="3.30.430.20:FF:000006">
    <property type="entry name" value="Receptor-like serine-threonine protein kinase"/>
    <property type="match status" value="1"/>
</dbReference>
<evidence type="ECO:0000256" key="2">
    <source>
        <dbReference type="ARBA" id="ARBA00022527"/>
    </source>
</evidence>
<dbReference type="InParanoid" id="A0A1B6PF76"/>
<dbReference type="GO" id="GO:0004674">
    <property type="term" value="F:protein serine/threonine kinase activity"/>
    <property type="evidence" value="ECO:0000318"/>
    <property type="project" value="GO_Central"/>
</dbReference>
<reference evidence="21 22" key="1">
    <citation type="journal article" date="2009" name="Nature">
        <title>The Sorghum bicolor genome and the diversification of grasses.</title>
        <authorList>
            <person name="Paterson A.H."/>
            <person name="Bowers J.E."/>
            <person name="Bruggmann R."/>
            <person name="Dubchak I."/>
            <person name="Grimwood J."/>
            <person name="Gundlach H."/>
            <person name="Haberer G."/>
            <person name="Hellsten U."/>
            <person name="Mitros T."/>
            <person name="Poliakov A."/>
            <person name="Schmutz J."/>
            <person name="Spannagl M."/>
            <person name="Tang H."/>
            <person name="Wang X."/>
            <person name="Wicker T."/>
            <person name="Bharti A.K."/>
            <person name="Chapman J."/>
            <person name="Feltus F.A."/>
            <person name="Gowik U."/>
            <person name="Grigoriev I.V."/>
            <person name="Lyons E."/>
            <person name="Maher C.A."/>
            <person name="Martis M."/>
            <person name="Narechania A."/>
            <person name="Otillar R.P."/>
            <person name="Penning B.W."/>
            <person name="Salamov A.A."/>
            <person name="Wang Y."/>
            <person name="Zhang L."/>
            <person name="Carpita N.C."/>
            <person name="Freeling M."/>
            <person name="Gingle A.R."/>
            <person name="Hash C.T."/>
            <person name="Keller B."/>
            <person name="Klein P."/>
            <person name="Kresovich S."/>
            <person name="McCann M.C."/>
            <person name="Ming R."/>
            <person name="Peterson D.G."/>
            <person name="Mehboob-ur-Rahman"/>
            <person name="Ware D."/>
            <person name="Westhoff P."/>
            <person name="Mayer K.F."/>
            <person name="Messing J."/>
            <person name="Rokhsar D.S."/>
        </authorList>
    </citation>
    <scope>NUCLEOTIDE SEQUENCE [LARGE SCALE GENOMIC DNA]</scope>
    <source>
        <strain evidence="22">cv. BTx623</strain>
    </source>
</reference>
<dbReference type="PROSITE" id="PS00107">
    <property type="entry name" value="PROTEIN_KINASE_ATP"/>
    <property type="match status" value="1"/>
</dbReference>
<dbReference type="AlphaFoldDB" id="A0A1B6PF76"/>
<evidence type="ECO:0000256" key="10">
    <source>
        <dbReference type="ARBA" id="ARBA00022840"/>
    </source>
</evidence>
<evidence type="ECO:0000259" key="19">
    <source>
        <dbReference type="PROSITE" id="PS50011"/>
    </source>
</evidence>
<dbReference type="InterPro" id="IPR001245">
    <property type="entry name" value="Ser-Thr/Tyr_kinase_cat_dom"/>
</dbReference>
<evidence type="ECO:0000256" key="18">
    <source>
        <dbReference type="SAM" id="SignalP"/>
    </source>
</evidence>
<dbReference type="InterPro" id="IPR002902">
    <property type="entry name" value="GNK2"/>
</dbReference>
<comment type="subcellular location">
    <subcellularLocation>
        <location evidence="1">Membrane</location>
        <topology evidence="1">Single-pass membrane protein</topology>
    </subcellularLocation>
</comment>
<evidence type="ECO:0000256" key="4">
    <source>
        <dbReference type="ARBA" id="ARBA00022692"/>
    </source>
</evidence>
<evidence type="ECO:0000256" key="8">
    <source>
        <dbReference type="ARBA" id="ARBA00022777"/>
    </source>
</evidence>
<dbReference type="Gene3D" id="1.10.510.10">
    <property type="entry name" value="Transferase(Phosphotransferase) domain 1"/>
    <property type="match status" value="1"/>
</dbReference>
<dbReference type="GO" id="GO:0007165">
    <property type="term" value="P:signal transduction"/>
    <property type="evidence" value="ECO:0000318"/>
    <property type="project" value="GO_Central"/>
</dbReference>
<dbReference type="CDD" id="cd23509">
    <property type="entry name" value="Gnk2-like"/>
    <property type="match status" value="2"/>
</dbReference>
<dbReference type="InterPro" id="IPR017441">
    <property type="entry name" value="Protein_kinase_ATP_BS"/>
</dbReference>
<keyword evidence="9" id="KW-0611">Plant defense</keyword>
<gene>
    <name evidence="21" type="ORF">SORBI_3007G029000</name>
</gene>
<dbReference type="Gene3D" id="3.30.430.20">
    <property type="entry name" value="Gnk2 domain, C-X8-C-X2-C motif"/>
    <property type="match status" value="2"/>
</dbReference>
<dbReference type="GO" id="GO:0005524">
    <property type="term" value="F:ATP binding"/>
    <property type="evidence" value="ECO:0007669"/>
    <property type="project" value="UniProtKB-UniRule"/>
</dbReference>
<protein>
    <submittedName>
        <fullName evidence="21">Uncharacterized protein</fullName>
    </submittedName>
</protein>
<feature type="region of interest" description="Disordered" evidence="16">
    <location>
        <begin position="649"/>
        <end position="668"/>
    </location>
</feature>
<dbReference type="OMA" id="MIAQMTP"/>
<evidence type="ECO:0000256" key="14">
    <source>
        <dbReference type="ARBA" id="ARBA00023180"/>
    </source>
</evidence>
<dbReference type="InterPro" id="IPR008271">
    <property type="entry name" value="Ser/Thr_kinase_AS"/>
</dbReference>
<evidence type="ECO:0000256" key="6">
    <source>
        <dbReference type="ARBA" id="ARBA00022737"/>
    </source>
</evidence>
<keyword evidence="12 17" id="KW-0472">Membrane</keyword>
<feature type="transmembrane region" description="Helical" evidence="17">
    <location>
        <begin position="281"/>
        <end position="303"/>
    </location>
</feature>
<keyword evidence="4 17" id="KW-0812">Transmembrane</keyword>
<keyword evidence="10 15" id="KW-0067">ATP-binding</keyword>
<dbReference type="InterPro" id="IPR000719">
    <property type="entry name" value="Prot_kinase_dom"/>
</dbReference>
<dbReference type="Pfam" id="PF01657">
    <property type="entry name" value="Stress-antifung"/>
    <property type="match status" value="2"/>
</dbReference>
<keyword evidence="8" id="KW-0418">Kinase</keyword>
<dbReference type="FunFam" id="3.30.200.20:FF:000142">
    <property type="entry name" value="Cysteine-rich receptor-like protein kinase 10"/>
    <property type="match status" value="1"/>
</dbReference>
<dbReference type="SMART" id="SM00220">
    <property type="entry name" value="S_TKc"/>
    <property type="match status" value="1"/>
</dbReference>
<dbReference type="SUPFAM" id="SSF56112">
    <property type="entry name" value="Protein kinase-like (PK-like)"/>
    <property type="match status" value="1"/>
</dbReference>
<evidence type="ECO:0000313" key="21">
    <source>
        <dbReference type="EMBL" id="KXG24351.1"/>
    </source>
</evidence>
<keyword evidence="7 15" id="KW-0547">Nucleotide-binding</keyword>
<dbReference type="FunCoup" id="A0A1B6PF76">
    <property type="interactions" value="13"/>
</dbReference>
<evidence type="ECO:0000256" key="12">
    <source>
        <dbReference type="ARBA" id="ARBA00023136"/>
    </source>
</evidence>
<keyword evidence="6" id="KW-0677">Repeat</keyword>
<organism evidence="21 22">
    <name type="scientific">Sorghum bicolor</name>
    <name type="common">Sorghum</name>
    <name type="synonym">Sorghum vulgare</name>
    <dbReference type="NCBI Taxonomy" id="4558"/>
    <lineage>
        <taxon>Eukaryota</taxon>
        <taxon>Viridiplantae</taxon>
        <taxon>Streptophyta</taxon>
        <taxon>Embryophyta</taxon>
        <taxon>Tracheophyta</taxon>
        <taxon>Spermatophyta</taxon>
        <taxon>Magnoliopsida</taxon>
        <taxon>Liliopsida</taxon>
        <taxon>Poales</taxon>
        <taxon>Poaceae</taxon>
        <taxon>PACMAD clade</taxon>
        <taxon>Panicoideae</taxon>
        <taxon>Andropogonodae</taxon>
        <taxon>Andropogoneae</taxon>
        <taxon>Sorghinae</taxon>
        <taxon>Sorghum</taxon>
    </lineage>
</organism>
<feature type="domain" description="Gnk2-homologous" evidence="20">
    <location>
        <begin position="134"/>
        <end position="246"/>
    </location>
</feature>
<dbReference type="PANTHER" id="PTHR27002">
    <property type="entry name" value="RECEPTOR-LIKE SERINE/THREONINE-PROTEIN KINASE SD1-8"/>
    <property type="match status" value="1"/>
</dbReference>
<feature type="chain" id="PRO_5008588774" evidence="18">
    <location>
        <begin position="21"/>
        <end position="668"/>
    </location>
</feature>
<dbReference type="Gene3D" id="3.30.200.20">
    <property type="entry name" value="Phosphorylase Kinase, domain 1"/>
    <property type="match status" value="1"/>
</dbReference>
<evidence type="ECO:0000256" key="17">
    <source>
        <dbReference type="SAM" id="Phobius"/>
    </source>
</evidence>
<evidence type="ECO:0000256" key="1">
    <source>
        <dbReference type="ARBA" id="ARBA00004167"/>
    </source>
</evidence>
<dbReference type="FunFam" id="3.30.430.20:FF:000004">
    <property type="entry name" value="Receptor-like serine-threonine protein kinase"/>
    <property type="match status" value="1"/>
</dbReference>
<dbReference type="PROSITE" id="PS51473">
    <property type="entry name" value="GNK2"/>
    <property type="match status" value="2"/>
</dbReference>
<dbReference type="ExpressionAtlas" id="A0A1B6PF76">
    <property type="expression patterns" value="baseline and differential"/>
</dbReference>
<feature type="signal peptide" evidence="18">
    <location>
        <begin position="1"/>
        <end position="20"/>
    </location>
</feature>
<dbReference type="GO" id="GO:0006955">
    <property type="term" value="P:immune response"/>
    <property type="evidence" value="ECO:0000318"/>
    <property type="project" value="GO_Central"/>
</dbReference>
<dbReference type="Proteomes" id="UP000000768">
    <property type="component" value="Chromosome 7"/>
</dbReference>
<evidence type="ECO:0000256" key="11">
    <source>
        <dbReference type="ARBA" id="ARBA00022989"/>
    </source>
</evidence>
<keyword evidence="14" id="KW-0325">Glycoprotein</keyword>
<evidence type="ECO:0000259" key="20">
    <source>
        <dbReference type="PROSITE" id="PS51473"/>
    </source>
</evidence>
<keyword evidence="2" id="KW-0723">Serine/threonine-protein kinase</keyword>
<dbReference type="GO" id="GO:0042742">
    <property type="term" value="P:defense response to bacterium"/>
    <property type="evidence" value="ECO:0007669"/>
    <property type="project" value="EnsemblPlants"/>
</dbReference>
<proteinExistence type="predicted"/>
<keyword evidence="3" id="KW-0808">Transferase</keyword>
<dbReference type="CDD" id="cd14066">
    <property type="entry name" value="STKc_IRAK"/>
    <property type="match status" value="1"/>
</dbReference>
<feature type="domain" description="Gnk2-homologous" evidence="20">
    <location>
        <begin position="22"/>
        <end position="127"/>
    </location>
</feature>
<dbReference type="Pfam" id="PF07714">
    <property type="entry name" value="PK_Tyr_Ser-Thr"/>
    <property type="match status" value="1"/>
</dbReference>
<keyword evidence="13" id="KW-1015">Disulfide bond</keyword>
<evidence type="ECO:0000256" key="5">
    <source>
        <dbReference type="ARBA" id="ARBA00022729"/>
    </source>
</evidence>
<dbReference type="PROSITE" id="PS50011">
    <property type="entry name" value="PROTEIN_KINASE_DOM"/>
    <property type="match status" value="1"/>
</dbReference>
<feature type="domain" description="Protein kinase" evidence="19">
    <location>
        <begin position="344"/>
        <end position="614"/>
    </location>
</feature>
<name>A0A1B6PF76_SORBI</name>
<evidence type="ECO:0000256" key="13">
    <source>
        <dbReference type="ARBA" id="ARBA00023157"/>
    </source>
</evidence>
<evidence type="ECO:0000313" key="22">
    <source>
        <dbReference type="Proteomes" id="UP000000768"/>
    </source>
</evidence>
<dbReference type="GO" id="GO:0005886">
    <property type="term" value="C:plasma membrane"/>
    <property type="evidence" value="ECO:0000318"/>
    <property type="project" value="GO_Central"/>
</dbReference>
<keyword evidence="11 17" id="KW-1133">Transmembrane helix</keyword>
<evidence type="ECO:0000256" key="9">
    <source>
        <dbReference type="ARBA" id="ARBA00022821"/>
    </source>
</evidence>